<accession>A0A7W7LNE3</accession>
<feature type="compositionally biased region" description="Low complexity" evidence="1">
    <location>
        <begin position="132"/>
        <end position="145"/>
    </location>
</feature>
<feature type="domain" description="DUF8017" evidence="3">
    <location>
        <begin position="156"/>
        <end position="339"/>
    </location>
</feature>
<dbReference type="Pfam" id="PF26056">
    <property type="entry name" value="DUF8017"/>
    <property type="match status" value="1"/>
</dbReference>
<keyword evidence="2" id="KW-1133">Transmembrane helix</keyword>
<evidence type="ECO:0000256" key="2">
    <source>
        <dbReference type="SAM" id="Phobius"/>
    </source>
</evidence>
<feature type="compositionally biased region" description="Pro residues" evidence="1">
    <location>
        <begin position="54"/>
        <end position="63"/>
    </location>
</feature>
<dbReference type="AlphaFoldDB" id="A0A7W7LNE3"/>
<protein>
    <recommendedName>
        <fullName evidence="3">DUF8017 domain-containing protein</fullName>
    </recommendedName>
</protein>
<reference evidence="4 5" key="1">
    <citation type="submission" date="2020-08" db="EMBL/GenBank/DDBJ databases">
        <title>Genomic Encyclopedia of Type Strains, Phase III (KMG-III): the genomes of soil and plant-associated and newly described type strains.</title>
        <authorList>
            <person name="Whitman W."/>
        </authorList>
    </citation>
    <scope>NUCLEOTIDE SEQUENCE [LARGE SCALE GENOMIC DNA]</scope>
    <source>
        <strain evidence="4 5">CECT 3266</strain>
    </source>
</reference>
<evidence type="ECO:0000256" key="1">
    <source>
        <dbReference type="SAM" id="MobiDB-lite"/>
    </source>
</evidence>
<feature type="transmembrane region" description="Helical" evidence="2">
    <location>
        <begin position="91"/>
        <end position="113"/>
    </location>
</feature>
<proteinExistence type="predicted"/>
<dbReference type="SUPFAM" id="SSF81995">
    <property type="entry name" value="beta-sandwich domain of Sec23/24"/>
    <property type="match status" value="1"/>
</dbReference>
<dbReference type="InterPro" id="IPR058330">
    <property type="entry name" value="DUF8017"/>
</dbReference>
<feature type="region of interest" description="Disordered" evidence="1">
    <location>
        <begin position="115"/>
        <end position="157"/>
    </location>
</feature>
<keyword evidence="2" id="KW-0812">Transmembrane</keyword>
<feature type="compositionally biased region" description="Low complexity" evidence="1">
    <location>
        <begin position="1"/>
        <end position="53"/>
    </location>
</feature>
<sequence>MWPGQQPPGGEQNPQDPNRNPYQQPGYQQPNPYQQPGYQQPGAQQPNPYAQPGGPQPGGPQPGGPQWTTPAAPFGPLPPEPPKEGRNKRTAVIAIAAAVAVVAAAAVAGVVVLDKNDGGKDDKQNTAHSSDKPSASASASASSQAPEDNPRSGGEVKPVIDGWKVVVNPKRHDAFDVPADWQVDAPDMSHGFEDDKGQPLVMMTAAAYYKMGECAKDDHRAGTGTKGAQGAKSPESAAEIEAKNWVLSAFDQKQTGHLETTKAQPFKSDHGLTGAMASATVTGVDKNKKCMTDGKSFAVTYKDSSGDLATWVLYAGTGFDSELKDDVIKKIMSTLRPLPS</sequence>
<feature type="region of interest" description="Disordered" evidence="1">
    <location>
        <begin position="1"/>
        <end position="86"/>
    </location>
</feature>
<dbReference type="Proteomes" id="UP000556084">
    <property type="component" value="Unassembled WGS sequence"/>
</dbReference>
<evidence type="ECO:0000313" key="4">
    <source>
        <dbReference type="EMBL" id="MBB4893294.1"/>
    </source>
</evidence>
<keyword evidence="2" id="KW-0472">Membrane</keyword>
<comment type="caution">
    <text evidence="4">The sequence shown here is derived from an EMBL/GenBank/DDBJ whole genome shotgun (WGS) entry which is preliminary data.</text>
</comment>
<evidence type="ECO:0000313" key="5">
    <source>
        <dbReference type="Proteomes" id="UP000556084"/>
    </source>
</evidence>
<organism evidence="4 5">
    <name type="scientific">Streptomyces olivoverticillatus</name>
    <dbReference type="NCBI Taxonomy" id="66427"/>
    <lineage>
        <taxon>Bacteria</taxon>
        <taxon>Bacillati</taxon>
        <taxon>Actinomycetota</taxon>
        <taxon>Actinomycetes</taxon>
        <taxon>Kitasatosporales</taxon>
        <taxon>Streptomycetaceae</taxon>
        <taxon>Streptomyces</taxon>
    </lineage>
</organism>
<keyword evidence="5" id="KW-1185">Reference proteome</keyword>
<dbReference type="RefSeq" id="WP_184349174.1">
    <property type="nucleotide sequence ID" value="NZ_JACHJH010000003.1"/>
</dbReference>
<dbReference type="EMBL" id="JACHJH010000003">
    <property type="protein sequence ID" value="MBB4893294.1"/>
    <property type="molecule type" value="Genomic_DNA"/>
</dbReference>
<feature type="compositionally biased region" description="Basic and acidic residues" evidence="1">
    <location>
        <begin position="115"/>
        <end position="131"/>
    </location>
</feature>
<name>A0A7W7LNE3_9ACTN</name>
<gene>
    <name evidence="4" type="ORF">FHS39_002325</name>
</gene>
<evidence type="ECO:0000259" key="3">
    <source>
        <dbReference type="Pfam" id="PF26056"/>
    </source>
</evidence>